<dbReference type="Gene3D" id="1.20.120.160">
    <property type="entry name" value="HPT domain"/>
    <property type="match status" value="1"/>
</dbReference>
<feature type="domain" description="HPt" evidence="3">
    <location>
        <begin position="1"/>
        <end position="96"/>
    </location>
</feature>
<gene>
    <name evidence="4" type="ORF">E6W36_12680</name>
</gene>
<dbReference type="EMBL" id="CP039704">
    <property type="protein sequence ID" value="QCI80054.1"/>
    <property type="molecule type" value="Genomic_DNA"/>
</dbReference>
<dbReference type="Pfam" id="PF01627">
    <property type="entry name" value="Hpt"/>
    <property type="match status" value="1"/>
</dbReference>
<evidence type="ECO:0000256" key="2">
    <source>
        <dbReference type="PROSITE-ProRule" id="PRU00110"/>
    </source>
</evidence>
<dbReference type="SUPFAM" id="SSF47226">
    <property type="entry name" value="Histidine-containing phosphotransfer domain, HPT domain"/>
    <property type="match status" value="1"/>
</dbReference>
<keyword evidence="1" id="KW-0902">Two-component regulatory system</keyword>
<feature type="modified residue" description="Phosphohistidine" evidence="2">
    <location>
        <position position="37"/>
    </location>
</feature>
<reference evidence="5" key="1">
    <citation type="submission" date="2019-04" db="EMBL/GenBank/DDBJ databases">
        <title>Complete genome sequence of Sphingomonas sp. W1-2-3.</title>
        <authorList>
            <person name="Im W.T."/>
        </authorList>
    </citation>
    <scope>NUCLEOTIDE SEQUENCE [LARGE SCALE GENOMIC DNA]</scope>
    <source>
        <strain evidence="5">W1-2-3</strain>
    </source>
</reference>
<protein>
    <recommendedName>
        <fullName evidence="3">HPt domain-containing protein</fullName>
    </recommendedName>
</protein>
<keyword evidence="5" id="KW-1185">Reference proteome</keyword>
<dbReference type="InterPro" id="IPR036641">
    <property type="entry name" value="HPT_dom_sf"/>
</dbReference>
<evidence type="ECO:0000313" key="4">
    <source>
        <dbReference type="EMBL" id="QCI80054.1"/>
    </source>
</evidence>
<dbReference type="PROSITE" id="PS50894">
    <property type="entry name" value="HPT"/>
    <property type="match status" value="1"/>
</dbReference>
<keyword evidence="2" id="KW-0597">Phosphoprotein</keyword>
<organism evidence="4 5">
    <name type="scientific">Hankyongella ginsenosidimutans</name>
    <dbReference type="NCBI Taxonomy" id="1763828"/>
    <lineage>
        <taxon>Bacteria</taxon>
        <taxon>Pseudomonadati</taxon>
        <taxon>Pseudomonadota</taxon>
        <taxon>Alphaproteobacteria</taxon>
        <taxon>Sphingomonadales</taxon>
        <taxon>Sphingomonadaceae</taxon>
        <taxon>Hankyongella</taxon>
    </lineage>
</organism>
<dbReference type="AlphaFoldDB" id="A0A4D7C2W9"/>
<dbReference type="RefSeq" id="WP_222872911.1">
    <property type="nucleotide sequence ID" value="NZ_CP039704.1"/>
</dbReference>
<proteinExistence type="predicted"/>
<dbReference type="KEGG" id="hgn:E6W36_12680"/>
<evidence type="ECO:0000259" key="3">
    <source>
        <dbReference type="PROSITE" id="PS50894"/>
    </source>
</evidence>
<evidence type="ECO:0000313" key="5">
    <source>
        <dbReference type="Proteomes" id="UP000298714"/>
    </source>
</evidence>
<sequence>MHADDLEEARLAVADRLSDLEAGLAQLSTNDLKQQVHSLKGLAAAYGLIVIESLCHGLEQRLASGRDDAAVLAYIDRMNDAAEDDRMDDASVIPALEAEIARHLHEV</sequence>
<name>A0A4D7C2W9_9SPHN</name>
<dbReference type="Proteomes" id="UP000298714">
    <property type="component" value="Chromosome"/>
</dbReference>
<dbReference type="GO" id="GO:0000160">
    <property type="term" value="P:phosphorelay signal transduction system"/>
    <property type="evidence" value="ECO:0007669"/>
    <property type="project" value="UniProtKB-KW"/>
</dbReference>
<accession>A0A4D7C2W9</accession>
<dbReference type="InterPro" id="IPR008207">
    <property type="entry name" value="Sig_transdc_His_kin_Hpt_dom"/>
</dbReference>
<evidence type="ECO:0000256" key="1">
    <source>
        <dbReference type="ARBA" id="ARBA00023012"/>
    </source>
</evidence>
<dbReference type="GO" id="GO:0004672">
    <property type="term" value="F:protein kinase activity"/>
    <property type="evidence" value="ECO:0007669"/>
    <property type="project" value="UniProtKB-ARBA"/>
</dbReference>